<evidence type="ECO:0000256" key="1">
    <source>
        <dbReference type="SAM" id="MobiDB-lite"/>
    </source>
</evidence>
<accession>A0A367J404</accession>
<organism evidence="2 3">
    <name type="scientific">Rhizopus stolonifer</name>
    <name type="common">Rhizopus nigricans</name>
    <dbReference type="NCBI Taxonomy" id="4846"/>
    <lineage>
        <taxon>Eukaryota</taxon>
        <taxon>Fungi</taxon>
        <taxon>Fungi incertae sedis</taxon>
        <taxon>Mucoromycota</taxon>
        <taxon>Mucoromycotina</taxon>
        <taxon>Mucoromycetes</taxon>
        <taxon>Mucorales</taxon>
        <taxon>Mucorineae</taxon>
        <taxon>Rhizopodaceae</taxon>
        <taxon>Rhizopus</taxon>
    </lineage>
</organism>
<dbReference type="AlphaFoldDB" id="A0A367J404"/>
<sequence length="188" mass="20982">MSGVPSDDDIPSLLFPSLRDHRLSRLQSASKLIKLRSKLRSSTHTAFNLFGDARPTRISSLPNVSQYDLLCAYDKEDESEIASFIQPTFRFSQLALPPRHMFQNHSQSPVHDFHRHEDDTKSLASSCPTWSSHESSEDEDTTVTLVRPATAILVSLPLSSAAAASVARSRRLKSTRIHSSPAMMQHLE</sequence>
<proteinExistence type="predicted"/>
<dbReference type="EMBL" id="PJQM01004409">
    <property type="protein sequence ID" value="RCH84569.1"/>
    <property type="molecule type" value="Genomic_DNA"/>
</dbReference>
<evidence type="ECO:0000313" key="2">
    <source>
        <dbReference type="EMBL" id="RCH84569.1"/>
    </source>
</evidence>
<evidence type="ECO:0000313" key="3">
    <source>
        <dbReference type="Proteomes" id="UP000253551"/>
    </source>
</evidence>
<gene>
    <name evidence="2" type="ORF">CU098_004216</name>
</gene>
<dbReference type="OrthoDB" id="2263515at2759"/>
<comment type="caution">
    <text evidence="2">The sequence shown here is derived from an EMBL/GenBank/DDBJ whole genome shotgun (WGS) entry which is preliminary data.</text>
</comment>
<keyword evidence="3" id="KW-1185">Reference proteome</keyword>
<protein>
    <submittedName>
        <fullName evidence="2">Uncharacterized protein</fullName>
    </submittedName>
</protein>
<dbReference type="Proteomes" id="UP000253551">
    <property type="component" value="Unassembled WGS sequence"/>
</dbReference>
<reference evidence="2 3" key="1">
    <citation type="journal article" date="2018" name="G3 (Bethesda)">
        <title>Phylogenetic and Phylogenomic Definition of Rhizopus Species.</title>
        <authorList>
            <person name="Gryganskyi A.P."/>
            <person name="Golan J."/>
            <person name="Dolatabadi S."/>
            <person name="Mondo S."/>
            <person name="Robb S."/>
            <person name="Idnurm A."/>
            <person name="Muszewska A."/>
            <person name="Steczkiewicz K."/>
            <person name="Masonjones S."/>
            <person name="Liao H.L."/>
            <person name="Gajdeczka M.T."/>
            <person name="Anike F."/>
            <person name="Vuek A."/>
            <person name="Anishchenko I.M."/>
            <person name="Voigt K."/>
            <person name="de Hoog G.S."/>
            <person name="Smith M.E."/>
            <person name="Heitman J."/>
            <person name="Vilgalys R."/>
            <person name="Stajich J.E."/>
        </authorList>
    </citation>
    <scope>NUCLEOTIDE SEQUENCE [LARGE SCALE GENOMIC DNA]</scope>
    <source>
        <strain evidence="2 3">LSU 92-RS-03</strain>
    </source>
</reference>
<name>A0A367J404_RHIST</name>
<feature type="compositionally biased region" description="Basic and acidic residues" evidence="1">
    <location>
        <begin position="111"/>
        <end position="121"/>
    </location>
</feature>
<feature type="region of interest" description="Disordered" evidence="1">
    <location>
        <begin position="105"/>
        <end position="142"/>
    </location>
</feature>